<reference evidence="3" key="1">
    <citation type="submission" date="2022-10" db="EMBL/GenBank/DDBJ databases">
        <authorList>
            <person name="Yue Y."/>
        </authorList>
    </citation>
    <scope>NUCLEOTIDE SEQUENCE</scope>
    <source>
        <strain evidence="3">Z654</strain>
    </source>
</reference>
<keyword evidence="1" id="KW-0732">Signal</keyword>
<proteinExistence type="predicted"/>
<name>A0AAE3LSM5_9RHOB</name>
<accession>A0AAE3LSM5</accession>
<dbReference type="EMBL" id="JAOYFC010000001">
    <property type="protein sequence ID" value="MCV6823676.1"/>
    <property type="molecule type" value="Genomic_DNA"/>
</dbReference>
<evidence type="ECO:0000313" key="4">
    <source>
        <dbReference type="Proteomes" id="UP001208041"/>
    </source>
</evidence>
<dbReference type="InterPro" id="IPR009683">
    <property type="entry name" value="Extensin-like_C"/>
</dbReference>
<sequence length="310" mass="32695">MIRLCTIALALCLGAEVQANAPQTSLLPVARPIDVRTQPEPIQRVSLVPVYYNAKIRPAPRPVSHGGKPYVKIAAAAPVPAASVPVKLVTSQQAVRLSLRPLPRPANVPRALSGGAPAEIAKTAAVKVPEPIPTSKKGSICGVRQIRGQKVSAIPGRIRGCGVGNPVRVTSVAGVALSRPALMDCNTAKALNTWVADGVVPTIGRLGGGVKRINVVAHYACRTRNNKKGAKISEHGKGKAVDVSGITLNNGVEIAVLKGWNSKAQGKLLRAMHREACGPFGTVLGPNSDRYHRDHFHFDTASYRSGPYCK</sequence>
<evidence type="ECO:0000259" key="2">
    <source>
        <dbReference type="Pfam" id="PF06904"/>
    </source>
</evidence>
<evidence type="ECO:0000313" key="3">
    <source>
        <dbReference type="EMBL" id="MCV6823676.1"/>
    </source>
</evidence>
<dbReference type="RefSeq" id="WP_263952513.1">
    <property type="nucleotide sequence ID" value="NZ_JAOYFC010000001.1"/>
</dbReference>
<comment type="caution">
    <text evidence="3">The sequence shown here is derived from an EMBL/GenBank/DDBJ whole genome shotgun (WGS) entry which is preliminary data.</text>
</comment>
<dbReference type="Pfam" id="PF06904">
    <property type="entry name" value="Extensin-like_C"/>
    <property type="match status" value="1"/>
</dbReference>
<feature type="signal peptide" evidence="1">
    <location>
        <begin position="1"/>
        <end position="21"/>
    </location>
</feature>
<dbReference type="Proteomes" id="UP001208041">
    <property type="component" value="Unassembled WGS sequence"/>
</dbReference>
<feature type="domain" description="Extensin-like C-terminal" evidence="2">
    <location>
        <begin position="155"/>
        <end position="310"/>
    </location>
</feature>
<keyword evidence="4" id="KW-1185">Reference proteome</keyword>
<organism evidence="3 4">
    <name type="scientific">Halocynthiibacter halioticoli</name>
    <dbReference type="NCBI Taxonomy" id="2986804"/>
    <lineage>
        <taxon>Bacteria</taxon>
        <taxon>Pseudomonadati</taxon>
        <taxon>Pseudomonadota</taxon>
        <taxon>Alphaproteobacteria</taxon>
        <taxon>Rhodobacterales</taxon>
        <taxon>Paracoccaceae</taxon>
        <taxon>Halocynthiibacter</taxon>
    </lineage>
</organism>
<gene>
    <name evidence="3" type="ORF">OH136_03830</name>
</gene>
<evidence type="ECO:0000256" key="1">
    <source>
        <dbReference type="SAM" id="SignalP"/>
    </source>
</evidence>
<feature type="chain" id="PRO_5041968305" evidence="1">
    <location>
        <begin position="22"/>
        <end position="310"/>
    </location>
</feature>
<dbReference type="AlphaFoldDB" id="A0AAE3LSM5"/>
<protein>
    <submittedName>
        <fullName evidence="3">Extensin family protein</fullName>
    </submittedName>
</protein>